<protein>
    <recommendedName>
        <fullName evidence="3">Right-handed parallel beta-helix repeat-containing protein</fullName>
    </recommendedName>
</protein>
<name>A0ABV9P7D1_9FLAO</name>
<keyword evidence="2" id="KW-1185">Reference proteome</keyword>
<evidence type="ECO:0000313" key="2">
    <source>
        <dbReference type="Proteomes" id="UP001595885"/>
    </source>
</evidence>
<evidence type="ECO:0000313" key="1">
    <source>
        <dbReference type="EMBL" id="MFC4740476.1"/>
    </source>
</evidence>
<dbReference type="SUPFAM" id="SSF51126">
    <property type="entry name" value="Pectin lyase-like"/>
    <property type="match status" value="1"/>
</dbReference>
<gene>
    <name evidence="1" type="ORF">ACFO3U_10780</name>
</gene>
<dbReference type="EMBL" id="JBHSGW010000025">
    <property type="protein sequence ID" value="MFC4740476.1"/>
    <property type="molecule type" value="Genomic_DNA"/>
</dbReference>
<dbReference type="InterPro" id="IPR011050">
    <property type="entry name" value="Pectin_lyase_fold/virulence"/>
</dbReference>
<sequence>MRQYIGLLLVVLVASLTSCRNDFDFETSSGGLEFSKDTVYLDTVFTNIGSSTYTLKVYNRSDKNISIPSIRLNKGQASKYRLMVDGIPGKEFSNIEMLAKDSMFVFIEVTEDVANVNPTDFLYTDFIEFNSTSGMQKVELVTLIQDAYFIYPSRTPNGNGGFDYEEINLGDNENPIPIRASILNENDPINGNELIWNNSKPYVIYGYAVVPPTKTLTIEEGARIHFHADSGIIVANDASLFVDGKPSTTDALEKEVIFEGDRLEPDFSEVPGQWGTIWLTNGSHSNVLYNLTIKNAVIGLYVNGNDGTNSVNATLNNVQIYNCSNIGLYATTGFVDGKNVVINNCGEASFIGSFGGSYEFTHCTFANYWPTPNQTCVVLDDYEGQTEFELVKANFNNCIIYGSSNLGISHKKKGNIFNFKYTNCLLKFVDTNNQFANDPLYNFSDNSIFENCLRASNSNQNKPDFLAPNDNKLIIGSDSAAKGTAKISFSTFPDILDKDRPELGLTTTDIGAYNFIIFE</sequence>
<proteinExistence type="predicted"/>
<accession>A0ABV9P7D1</accession>
<reference evidence="2" key="1">
    <citation type="journal article" date="2019" name="Int. J. Syst. Evol. Microbiol.">
        <title>The Global Catalogue of Microorganisms (GCM) 10K type strain sequencing project: providing services to taxonomists for standard genome sequencing and annotation.</title>
        <authorList>
            <consortium name="The Broad Institute Genomics Platform"/>
            <consortium name="The Broad Institute Genome Sequencing Center for Infectious Disease"/>
            <person name="Wu L."/>
            <person name="Ma J."/>
        </authorList>
    </citation>
    <scope>NUCLEOTIDE SEQUENCE [LARGE SCALE GENOMIC DNA]</scope>
    <source>
        <strain evidence="2">CCUG 50349</strain>
    </source>
</reference>
<comment type="caution">
    <text evidence="1">The sequence shown here is derived from an EMBL/GenBank/DDBJ whole genome shotgun (WGS) entry which is preliminary data.</text>
</comment>
<evidence type="ECO:0008006" key="3">
    <source>
        <dbReference type="Google" id="ProtNLM"/>
    </source>
</evidence>
<dbReference type="RefSeq" id="WP_379741913.1">
    <property type="nucleotide sequence ID" value="NZ_JBHSGW010000025.1"/>
</dbReference>
<organism evidence="1 2">
    <name type="scientific">Flavobacterium ponti</name>
    <dbReference type="NCBI Taxonomy" id="665133"/>
    <lineage>
        <taxon>Bacteria</taxon>
        <taxon>Pseudomonadati</taxon>
        <taxon>Bacteroidota</taxon>
        <taxon>Flavobacteriia</taxon>
        <taxon>Flavobacteriales</taxon>
        <taxon>Flavobacteriaceae</taxon>
        <taxon>Flavobacterium</taxon>
    </lineage>
</organism>
<dbReference type="Proteomes" id="UP001595885">
    <property type="component" value="Unassembled WGS sequence"/>
</dbReference>
<dbReference type="PROSITE" id="PS51257">
    <property type="entry name" value="PROKAR_LIPOPROTEIN"/>
    <property type="match status" value="1"/>
</dbReference>